<evidence type="ECO:0000256" key="1">
    <source>
        <dbReference type="ARBA" id="ARBA00004651"/>
    </source>
</evidence>
<dbReference type="AlphaFoldDB" id="G7TCN7"/>
<evidence type="ECO:0000313" key="8">
    <source>
        <dbReference type="EMBL" id="AEQ96215.1"/>
    </source>
</evidence>
<keyword evidence="3" id="KW-1003">Cell membrane</keyword>
<feature type="transmembrane region" description="Helical" evidence="7">
    <location>
        <begin position="265"/>
        <end position="295"/>
    </location>
</feature>
<dbReference type="InterPro" id="IPR011701">
    <property type="entry name" value="MFS"/>
</dbReference>
<proteinExistence type="predicted"/>
<dbReference type="HOGENOM" id="CLU_001265_60_2_6"/>
<dbReference type="EMBL" id="CP003057">
    <property type="protein sequence ID" value="AEQ96215.1"/>
    <property type="molecule type" value="Genomic_DNA"/>
</dbReference>
<dbReference type="Gene3D" id="1.20.1250.20">
    <property type="entry name" value="MFS general substrate transporter like domains"/>
    <property type="match status" value="1"/>
</dbReference>
<name>G7TCN7_XANOB</name>
<feature type="transmembrane region" description="Helical" evidence="7">
    <location>
        <begin position="230"/>
        <end position="253"/>
    </location>
</feature>
<keyword evidence="6 7" id="KW-0472">Membrane</keyword>
<feature type="transmembrane region" description="Helical" evidence="7">
    <location>
        <begin position="148"/>
        <end position="168"/>
    </location>
</feature>
<dbReference type="SUPFAM" id="SSF103473">
    <property type="entry name" value="MFS general substrate transporter"/>
    <property type="match status" value="1"/>
</dbReference>
<evidence type="ECO:0000256" key="6">
    <source>
        <dbReference type="ARBA" id="ARBA00023136"/>
    </source>
</evidence>
<sequence>MLAGVALESFGSFMVFALVVLFLKAETDLSASQIALVASVSMVARHSFGFLGGTLSDAYSPRVVVSLGALVRACGYAMFLAQGGFAWWIAANATVGIGGALIGPASRSALALASPNRDGNLFVLRSLALNLGAVAGPAVAVFVPSFHFAFAMGALVFIAYGIVAWVSFPRVSTSAGGGVLRGFQDALGNLSLVRQNGSIVAVTACFWALYTQFHLTLPLSLAGSPSTFGYPAIVALSAGVTVAWQLGAIAWAGKERTRSSRTAMAGALVFCVGLAAFGFADAALGAIAATIAFSIGEAIFLPEQDRLIARAAPTTKLGGYFGISALGNGIGVLVGNQVGAAAFGWMESLGVAAAFWPAAGAVGFIALMLSTAALSRRADAPAMNAISPNGGSL</sequence>
<evidence type="ECO:0000256" key="5">
    <source>
        <dbReference type="ARBA" id="ARBA00022989"/>
    </source>
</evidence>
<dbReference type="GO" id="GO:0005886">
    <property type="term" value="C:plasma membrane"/>
    <property type="evidence" value="ECO:0007669"/>
    <property type="project" value="UniProtKB-SubCell"/>
</dbReference>
<accession>G7TCN7</accession>
<dbReference type="KEGG" id="xor:XOC_2067"/>
<feature type="transmembrane region" description="Helical" evidence="7">
    <location>
        <begin position="7"/>
        <end position="25"/>
    </location>
</feature>
<keyword evidence="2" id="KW-0813">Transport</keyword>
<comment type="subcellular location">
    <subcellularLocation>
        <location evidence="1">Cell membrane</location>
        <topology evidence="1">Multi-pass membrane protein</topology>
    </subcellularLocation>
</comment>
<dbReference type="Pfam" id="PF07690">
    <property type="entry name" value="MFS_1"/>
    <property type="match status" value="1"/>
</dbReference>
<feature type="transmembrane region" description="Helical" evidence="7">
    <location>
        <begin position="354"/>
        <end position="374"/>
    </location>
</feature>
<gene>
    <name evidence="8" type="ORF">XOC_2067</name>
</gene>
<feature type="transmembrane region" description="Helical" evidence="7">
    <location>
        <begin position="122"/>
        <end position="142"/>
    </location>
</feature>
<organism evidence="8 9">
    <name type="scientific">Xanthomonas oryzae pv. oryzicola (strain BLS256)</name>
    <dbReference type="NCBI Taxonomy" id="383407"/>
    <lineage>
        <taxon>Bacteria</taxon>
        <taxon>Pseudomonadati</taxon>
        <taxon>Pseudomonadota</taxon>
        <taxon>Gammaproteobacteria</taxon>
        <taxon>Lysobacterales</taxon>
        <taxon>Lysobacteraceae</taxon>
        <taxon>Xanthomonas</taxon>
    </lineage>
</organism>
<evidence type="ECO:0000256" key="2">
    <source>
        <dbReference type="ARBA" id="ARBA00022448"/>
    </source>
</evidence>
<dbReference type="eggNOG" id="COG2814">
    <property type="taxonomic scope" value="Bacteria"/>
</dbReference>
<dbReference type="PANTHER" id="PTHR23517">
    <property type="entry name" value="RESISTANCE PROTEIN MDTM, PUTATIVE-RELATED-RELATED"/>
    <property type="match status" value="1"/>
</dbReference>
<evidence type="ECO:0000256" key="7">
    <source>
        <dbReference type="SAM" id="Phobius"/>
    </source>
</evidence>
<dbReference type="GeneID" id="77337814"/>
<evidence type="ECO:0000313" key="9">
    <source>
        <dbReference type="Proteomes" id="UP000008851"/>
    </source>
</evidence>
<dbReference type="InterPro" id="IPR036259">
    <property type="entry name" value="MFS_trans_sf"/>
</dbReference>
<feature type="transmembrane region" description="Helical" evidence="7">
    <location>
        <begin position="87"/>
        <end position="110"/>
    </location>
</feature>
<dbReference type="GO" id="GO:0022857">
    <property type="term" value="F:transmembrane transporter activity"/>
    <property type="evidence" value="ECO:0007669"/>
    <property type="project" value="InterPro"/>
</dbReference>
<dbReference type="PANTHER" id="PTHR23517:SF2">
    <property type="entry name" value="MULTIDRUG RESISTANCE PROTEIN MDTH"/>
    <property type="match status" value="1"/>
</dbReference>
<keyword evidence="4 7" id="KW-0812">Transmembrane</keyword>
<evidence type="ECO:0000256" key="4">
    <source>
        <dbReference type="ARBA" id="ARBA00022692"/>
    </source>
</evidence>
<dbReference type="InterPro" id="IPR050171">
    <property type="entry name" value="MFS_Transporters"/>
</dbReference>
<dbReference type="RefSeq" id="WP_014503040.1">
    <property type="nucleotide sequence ID" value="NC_017267.2"/>
</dbReference>
<evidence type="ECO:0000256" key="3">
    <source>
        <dbReference type="ARBA" id="ARBA00022475"/>
    </source>
</evidence>
<reference evidence="8 9" key="1">
    <citation type="journal article" date="2011" name="J. Bacteriol.">
        <title>Two new complete genome sequences offer insight into host and tissue specificity of plant pathogenic Xanthomonas spp.</title>
        <authorList>
            <person name="Bogdanove A.J."/>
            <person name="Koebnik R."/>
            <person name="Lu H."/>
            <person name="Furutani A."/>
            <person name="Angiuoli S.V."/>
            <person name="Patil P.B."/>
            <person name="Van Sluys M.A."/>
            <person name="Ryan R.P."/>
            <person name="Meyer D.F."/>
            <person name="Han S.W."/>
            <person name="Aparna G."/>
            <person name="Rajaram M."/>
            <person name="Delcher A.L."/>
            <person name="Phillippy A.M."/>
            <person name="Puiu D."/>
            <person name="Schatz M.C."/>
            <person name="Shumway M."/>
            <person name="Sommer D.D."/>
            <person name="Trapnell C."/>
            <person name="Benahmed F."/>
            <person name="Dimitrov G."/>
            <person name="Madupu R."/>
            <person name="Radune D."/>
            <person name="Sullivan S."/>
            <person name="Jha G."/>
            <person name="Ishihara H."/>
            <person name="Lee S.W."/>
            <person name="Pandey A."/>
            <person name="Sharma V."/>
            <person name="Sriariyanun M."/>
            <person name="Szurek B."/>
            <person name="Vera-Cruz C.M."/>
            <person name="Dorman K.S."/>
            <person name="Ronald P.C."/>
            <person name="Verdier V."/>
            <person name="Dow J.M."/>
            <person name="Sonti R.V."/>
            <person name="Tsuge S."/>
            <person name="Brendel V.P."/>
            <person name="Rabinowicz P.D."/>
            <person name="Leach J.E."/>
            <person name="White F.F."/>
            <person name="Salzberg S.L."/>
        </authorList>
    </citation>
    <scope>NUCLEOTIDE SEQUENCE [LARGE SCALE GENOMIC DNA]</scope>
    <source>
        <strain evidence="8 9">BLS256</strain>
    </source>
</reference>
<keyword evidence="5 7" id="KW-1133">Transmembrane helix</keyword>
<protein>
    <submittedName>
        <fullName evidence="8">Transporter, major facilitator family</fullName>
    </submittedName>
</protein>
<dbReference type="Proteomes" id="UP000008851">
    <property type="component" value="Chromosome"/>
</dbReference>